<dbReference type="RefSeq" id="WP_137139921.1">
    <property type="nucleotide sequence ID" value="NZ_CP032345.1"/>
</dbReference>
<dbReference type="EMBL" id="CP032345">
    <property type="protein sequence ID" value="QCO16385.1"/>
    <property type="molecule type" value="Genomic_DNA"/>
</dbReference>
<feature type="region of interest" description="Disordered" evidence="1">
    <location>
        <begin position="1"/>
        <end position="25"/>
    </location>
</feature>
<sequence length="136" mass="15027">MKGRKPNLQVIEGGAAPGRCPSPPSWLTTHAKREWKRSAPELHRRKLLTADTMATLESYCVAAGQVREFEEMMGAEGRMVSTENGPKPHPAFKMQQAAMREARLLAAELALTPHRQGTKGKTEEDKGNGWDSDFLA</sequence>
<gene>
    <name evidence="2" type="ORF">D3869_09940</name>
</gene>
<dbReference type="InterPro" id="IPR006448">
    <property type="entry name" value="Phage_term_ssu_P27"/>
</dbReference>
<name>A0A4D8QYP3_AZOBR</name>
<dbReference type="AlphaFoldDB" id="A0A4D8QYP3"/>
<dbReference type="NCBIfam" id="TIGR01558">
    <property type="entry name" value="sm_term_P27"/>
    <property type="match status" value="1"/>
</dbReference>
<reference evidence="2 3" key="1">
    <citation type="submission" date="2018-09" db="EMBL/GenBank/DDBJ databases">
        <title>Whole genome based analysis of evolution and adaptive divergence in Indian and Brazilian strains of Azospirillum brasilense.</title>
        <authorList>
            <person name="Singh C."/>
            <person name="Tripathi A.K."/>
        </authorList>
    </citation>
    <scope>NUCLEOTIDE SEQUENCE [LARGE SCALE GENOMIC DNA]</scope>
    <source>
        <strain evidence="2 3">MTCC4039</strain>
    </source>
</reference>
<dbReference type="Proteomes" id="UP000298693">
    <property type="component" value="Chromosome"/>
</dbReference>
<proteinExistence type="predicted"/>
<evidence type="ECO:0000313" key="2">
    <source>
        <dbReference type="EMBL" id="QCO16385.1"/>
    </source>
</evidence>
<evidence type="ECO:0000313" key="3">
    <source>
        <dbReference type="Proteomes" id="UP000298693"/>
    </source>
</evidence>
<accession>A0A4D8QYP3</accession>
<evidence type="ECO:0000256" key="1">
    <source>
        <dbReference type="SAM" id="MobiDB-lite"/>
    </source>
</evidence>
<protein>
    <submittedName>
        <fullName evidence="2">Phage terminase small subunit P27 family</fullName>
    </submittedName>
</protein>
<dbReference type="Pfam" id="PF05119">
    <property type="entry name" value="Terminase_4"/>
    <property type="match status" value="1"/>
</dbReference>
<organism evidence="2 3">
    <name type="scientific">Azospirillum brasilense</name>
    <dbReference type="NCBI Taxonomy" id="192"/>
    <lineage>
        <taxon>Bacteria</taxon>
        <taxon>Pseudomonadati</taxon>
        <taxon>Pseudomonadota</taxon>
        <taxon>Alphaproteobacteria</taxon>
        <taxon>Rhodospirillales</taxon>
        <taxon>Azospirillaceae</taxon>
        <taxon>Azospirillum</taxon>
    </lineage>
</organism>
<feature type="region of interest" description="Disordered" evidence="1">
    <location>
        <begin position="111"/>
        <end position="136"/>
    </location>
</feature>